<protein>
    <submittedName>
        <fullName evidence="6">RTA1 like protein</fullName>
    </submittedName>
</protein>
<evidence type="ECO:0000256" key="4">
    <source>
        <dbReference type="ARBA" id="ARBA00023136"/>
    </source>
</evidence>
<evidence type="ECO:0000256" key="5">
    <source>
        <dbReference type="SAM" id="Phobius"/>
    </source>
</evidence>
<feature type="transmembrane region" description="Helical" evidence="5">
    <location>
        <begin position="160"/>
        <end position="184"/>
    </location>
</feature>
<dbReference type="HOGENOM" id="CLU_033465_6_0_1"/>
<dbReference type="OMA" id="AIRFRRW"/>
<feature type="transmembrane region" description="Helical" evidence="5">
    <location>
        <begin position="15"/>
        <end position="35"/>
    </location>
</feature>
<dbReference type="EMBL" id="JH795875">
    <property type="protein sequence ID" value="EJT97904.1"/>
    <property type="molecule type" value="Genomic_DNA"/>
</dbReference>
<dbReference type="GO" id="GO:0005886">
    <property type="term" value="C:plasma membrane"/>
    <property type="evidence" value="ECO:0007669"/>
    <property type="project" value="TreeGrafter"/>
</dbReference>
<proteinExistence type="predicted"/>
<evidence type="ECO:0000256" key="3">
    <source>
        <dbReference type="ARBA" id="ARBA00022989"/>
    </source>
</evidence>
<sequence length="345" mass="38335">MSSNLSFSPYGYTPTLYVCAIYVALFSLSTFLHFFQSLRSRLWWLLPTLVAGGTAEIIGWSGRLWSAKEPNNLNPYLMQITTTIMAPSFMTAANFLILGIIISRLGVQYSRLSPRAYSIVFITADLVALIVQAIGGGMASVAVQNETKGKSGNPENGAHIMVGGIIWQMAAMTIYVVLALEFFIRVRLDKPVRQLPDVLGSSRTDESSSVEGEKRKSRWGIKVHVHPHVEADTALAAKVRTHGFGFAEGSKLSLVMTALFLSTLLIYMRSIYRTIELLDGWTGRIITTELYFNVLDAMPITLAMFTMNLLHPGWLLYGKDTGKHPQGGFEMMETDVQAEREHEEV</sequence>
<keyword evidence="2 5" id="KW-0812">Transmembrane</keyword>
<evidence type="ECO:0000256" key="2">
    <source>
        <dbReference type="ARBA" id="ARBA00022692"/>
    </source>
</evidence>
<keyword evidence="4 5" id="KW-0472">Membrane</keyword>
<feature type="transmembrane region" description="Helical" evidence="5">
    <location>
        <begin position="84"/>
        <end position="107"/>
    </location>
</feature>
<name>M5FS16_DACPD</name>
<evidence type="ECO:0000256" key="1">
    <source>
        <dbReference type="ARBA" id="ARBA00004141"/>
    </source>
</evidence>
<feature type="transmembrane region" description="Helical" evidence="5">
    <location>
        <begin position="42"/>
        <end position="64"/>
    </location>
</feature>
<dbReference type="Pfam" id="PF04479">
    <property type="entry name" value="RTA1"/>
    <property type="match status" value="1"/>
</dbReference>
<keyword evidence="3 5" id="KW-1133">Transmembrane helix</keyword>
<dbReference type="GeneID" id="63682676"/>
<evidence type="ECO:0000313" key="6">
    <source>
        <dbReference type="EMBL" id="EJT97904.1"/>
    </source>
</evidence>
<feature type="transmembrane region" description="Helical" evidence="5">
    <location>
        <begin position="119"/>
        <end position="140"/>
    </location>
</feature>
<dbReference type="OrthoDB" id="3358017at2759"/>
<dbReference type="PANTHER" id="PTHR31465">
    <property type="entry name" value="PROTEIN RTA1-RELATED"/>
    <property type="match status" value="1"/>
</dbReference>
<evidence type="ECO:0000313" key="7">
    <source>
        <dbReference type="Proteomes" id="UP000030653"/>
    </source>
</evidence>
<dbReference type="Proteomes" id="UP000030653">
    <property type="component" value="Unassembled WGS sequence"/>
</dbReference>
<organism evidence="6 7">
    <name type="scientific">Dacryopinax primogenitus (strain DJM 731)</name>
    <name type="common">Brown rot fungus</name>
    <dbReference type="NCBI Taxonomy" id="1858805"/>
    <lineage>
        <taxon>Eukaryota</taxon>
        <taxon>Fungi</taxon>
        <taxon>Dikarya</taxon>
        <taxon>Basidiomycota</taxon>
        <taxon>Agaricomycotina</taxon>
        <taxon>Dacrymycetes</taxon>
        <taxon>Dacrymycetales</taxon>
        <taxon>Dacrymycetaceae</taxon>
        <taxon>Dacryopinax</taxon>
    </lineage>
</organism>
<dbReference type="STRING" id="1858805.M5FS16"/>
<keyword evidence="7" id="KW-1185">Reference proteome</keyword>
<reference evidence="6 7" key="1">
    <citation type="journal article" date="2012" name="Science">
        <title>The Paleozoic origin of enzymatic lignin decomposition reconstructed from 31 fungal genomes.</title>
        <authorList>
            <person name="Floudas D."/>
            <person name="Binder M."/>
            <person name="Riley R."/>
            <person name="Barry K."/>
            <person name="Blanchette R.A."/>
            <person name="Henrissat B."/>
            <person name="Martinez A.T."/>
            <person name="Otillar R."/>
            <person name="Spatafora J.W."/>
            <person name="Yadav J.S."/>
            <person name="Aerts A."/>
            <person name="Benoit I."/>
            <person name="Boyd A."/>
            <person name="Carlson A."/>
            <person name="Copeland A."/>
            <person name="Coutinho P.M."/>
            <person name="de Vries R.P."/>
            <person name="Ferreira P."/>
            <person name="Findley K."/>
            <person name="Foster B."/>
            <person name="Gaskell J."/>
            <person name="Glotzer D."/>
            <person name="Gorecki P."/>
            <person name="Heitman J."/>
            <person name="Hesse C."/>
            <person name="Hori C."/>
            <person name="Igarashi K."/>
            <person name="Jurgens J.A."/>
            <person name="Kallen N."/>
            <person name="Kersten P."/>
            <person name="Kohler A."/>
            <person name="Kuees U."/>
            <person name="Kumar T.K.A."/>
            <person name="Kuo A."/>
            <person name="LaButti K."/>
            <person name="Larrondo L.F."/>
            <person name="Lindquist E."/>
            <person name="Ling A."/>
            <person name="Lombard V."/>
            <person name="Lucas S."/>
            <person name="Lundell T."/>
            <person name="Martin R."/>
            <person name="McLaughlin D.J."/>
            <person name="Morgenstern I."/>
            <person name="Morin E."/>
            <person name="Murat C."/>
            <person name="Nagy L.G."/>
            <person name="Nolan M."/>
            <person name="Ohm R.A."/>
            <person name="Patyshakuliyeva A."/>
            <person name="Rokas A."/>
            <person name="Ruiz-Duenas F.J."/>
            <person name="Sabat G."/>
            <person name="Salamov A."/>
            <person name="Samejima M."/>
            <person name="Schmutz J."/>
            <person name="Slot J.C."/>
            <person name="St John F."/>
            <person name="Stenlid J."/>
            <person name="Sun H."/>
            <person name="Sun S."/>
            <person name="Syed K."/>
            <person name="Tsang A."/>
            <person name="Wiebenga A."/>
            <person name="Young D."/>
            <person name="Pisabarro A."/>
            <person name="Eastwood D.C."/>
            <person name="Martin F."/>
            <person name="Cullen D."/>
            <person name="Grigoriev I.V."/>
            <person name="Hibbett D.S."/>
        </authorList>
    </citation>
    <scope>NUCLEOTIDE SEQUENCE [LARGE SCALE GENOMIC DNA]</scope>
    <source>
        <strain evidence="6 7">DJM-731 SS1</strain>
    </source>
</reference>
<dbReference type="RefSeq" id="XP_040624802.1">
    <property type="nucleotide sequence ID" value="XM_040767614.1"/>
</dbReference>
<gene>
    <name evidence="6" type="ORF">DACRYDRAFT_102187</name>
</gene>
<comment type="subcellular location">
    <subcellularLocation>
        <location evidence="1">Membrane</location>
        <topology evidence="1">Multi-pass membrane protein</topology>
    </subcellularLocation>
</comment>
<dbReference type="AlphaFoldDB" id="M5FS16"/>
<dbReference type="GO" id="GO:0000324">
    <property type="term" value="C:fungal-type vacuole"/>
    <property type="evidence" value="ECO:0007669"/>
    <property type="project" value="TreeGrafter"/>
</dbReference>
<dbReference type="InterPro" id="IPR007568">
    <property type="entry name" value="RTA1"/>
</dbReference>
<dbReference type="PANTHER" id="PTHR31465:SF9">
    <property type="entry name" value="SPHINGOID LONG-CHAIN BASE TRANSPORTER RSB1"/>
    <property type="match status" value="1"/>
</dbReference>
<accession>M5FS16</accession>